<organism evidence="1 2">
    <name type="scientific">Eumeta variegata</name>
    <name type="common">Bagworm moth</name>
    <name type="synonym">Eumeta japonica</name>
    <dbReference type="NCBI Taxonomy" id="151549"/>
    <lineage>
        <taxon>Eukaryota</taxon>
        <taxon>Metazoa</taxon>
        <taxon>Ecdysozoa</taxon>
        <taxon>Arthropoda</taxon>
        <taxon>Hexapoda</taxon>
        <taxon>Insecta</taxon>
        <taxon>Pterygota</taxon>
        <taxon>Neoptera</taxon>
        <taxon>Endopterygota</taxon>
        <taxon>Lepidoptera</taxon>
        <taxon>Glossata</taxon>
        <taxon>Ditrysia</taxon>
        <taxon>Tineoidea</taxon>
        <taxon>Psychidae</taxon>
        <taxon>Oiketicinae</taxon>
        <taxon>Eumeta</taxon>
    </lineage>
</organism>
<proteinExistence type="predicted"/>
<dbReference type="EMBL" id="BGZK01001932">
    <property type="protein sequence ID" value="GBP88419.1"/>
    <property type="molecule type" value="Genomic_DNA"/>
</dbReference>
<name>A0A4C1ZNE9_EUMVA</name>
<comment type="caution">
    <text evidence="1">The sequence shown here is derived from an EMBL/GenBank/DDBJ whole genome shotgun (WGS) entry which is preliminary data.</text>
</comment>
<gene>
    <name evidence="1" type="ORF">EVAR_67680_1</name>
</gene>
<reference evidence="1 2" key="1">
    <citation type="journal article" date="2019" name="Commun. Biol.">
        <title>The bagworm genome reveals a unique fibroin gene that provides high tensile strength.</title>
        <authorList>
            <person name="Kono N."/>
            <person name="Nakamura H."/>
            <person name="Ohtoshi R."/>
            <person name="Tomita M."/>
            <person name="Numata K."/>
            <person name="Arakawa K."/>
        </authorList>
    </citation>
    <scope>NUCLEOTIDE SEQUENCE [LARGE SCALE GENOMIC DNA]</scope>
</reference>
<sequence>MASTLSVTDRPERGSSLTSKLLLEPATGLVLLDTESEYKTQYTIFHSVVVSKNQCVFLRFADGAPPARRAIVAKLVAFVKTHTARPGNEPKSSVLLTGKFSQKARNPIPYLHWTAHSPTQERVQSTQTRRFVGAATEICRTG</sequence>
<evidence type="ECO:0000313" key="1">
    <source>
        <dbReference type="EMBL" id="GBP88419.1"/>
    </source>
</evidence>
<evidence type="ECO:0000313" key="2">
    <source>
        <dbReference type="Proteomes" id="UP000299102"/>
    </source>
</evidence>
<keyword evidence="2" id="KW-1185">Reference proteome</keyword>
<protein>
    <submittedName>
        <fullName evidence="1">Uncharacterized protein</fullName>
    </submittedName>
</protein>
<dbReference type="Proteomes" id="UP000299102">
    <property type="component" value="Unassembled WGS sequence"/>
</dbReference>
<dbReference type="AlphaFoldDB" id="A0A4C1ZNE9"/>
<accession>A0A4C1ZNE9</accession>